<dbReference type="Gene3D" id="3.30.559.10">
    <property type="entry name" value="Chloramphenicol acetyltransferase-like domain"/>
    <property type="match status" value="2"/>
</dbReference>
<name>A0A6A0HBG7_HYAAZ</name>
<accession>A0A6A0HBG7</accession>
<dbReference type="InterPro" id="IPR001078">
    <property type="entry name" value="2-oxoacid_DH_actylTfrase"/>
</dbReference>
<comment type="cofactor">
    <cofactor evidence="1">
        <name>(R)-lipoate</name>
        <dbReference type="ChEBI" id="CHEBI:83088"/>
    </cofactor>
</comment>
<dbReference type="AlphaFoldDB" id="A0A6A0HBG7"/>
<evidence type="ECO:0000256" key="2">
    <source>
        <dbReference type="ARBA" id="ARBA00022679"/>
    </source>
</evidence>
<dbReference type="Proteomes" id="UP000711488">
    <property type="component" value="Unassembled WGS sequence"/>
</dbReference>
<sequence length="197" mass="21344">MRGSCDEQIPHFGYCDEVDLTALVGLRLAMKQVAEQYGVRFSYMPLFVKAASIALTHFPVLNASVDKNCENITYKGRTVLECAQELNRLQQLGAKGALGAADLTHGTFTLSNIGTVGGTYAKPVIPPTEVAIGAIGKIQVLPRFKDNISTGAVVAAHIMQVSWSADHRVVDGATMARFSNLWKSLLENPALMSLYMK</sequence>
<dbReference type="InterPro" id="IPR023213">
    <property type="entry name" value="CAT-like_dom_sf"/>
</dbReference>
<reference evidence="5" key="2">
    <citation type="journal article" date="2018" name="Environ. Sci. Technol.">
        <title>The Toxicogenome of Hyalella azteca: A Model for Sediment Ecotoxicology and Evolutionary Toxicology.</title>
        <authorList>
            <person name="Poynton H.C."/>
            <person name="Hasenbein S."/>
            <person name="Benoit J.B."/>
            <person name="Sepulveda M.S."/>
            <person name="Poelchau M.F."/>
            <person name="Hughes D.S.T."/>
            <person name="Murali S.C."/>
            <person name="Chen S."/>
            <person name="Glastad K.M."/>
            <person name="Goodisman M.A.D."/>
            <person name="Werren J.H."/>
            <person name="Vineis J.H."/>
            <person name="Bowen J.L."/>
            <person name="Friedrich M."/>
            <person name="Jones J."/>
            <person name="Robertson H.M."/>
            <person name="Feyereisen R."/>
            <person name="Mechler-Hickson A."/>
            <person name="Mathers N."/>
            <person name="Lee C.E."/>
            <person name="Colbourne J.K."/>
            <person name="Biales A."/>
            <person name="Johnston J.S."/>
            <person name="Wellborn G.A."/>
            <person name="Rosendale A.J."/>
            <person name="Cridge A.G."/>
            <person name="Munoz-Torres M.C."/>
            <person name="Bain P.A."/>
            <person name="Manny A.R."/>
            <person name="Major K.M."/>
            <person name="Lambert F.N."/>
            <person name="Vulpe C.D."/>
            <person name="Tuck P."/>
            <person name="Blalock B.J."/>
            <person name="Lin Y.Y."/>
            <person name="Smith M.E."/>
            <person name="Ochoa-Acuna H."/>
            <person name="Chen M.M."/>
            <person name="Childers C.P."/>
            <person name="Qu J."/>
            <person name="Dugan S."/>
            <person name="Lee S.L."/>
            <person name="Chao H."/>
            <person name="Dinh H."/>
            <person name="Han Y."/>
            <person name="Doddapaneni H."/>
            <person name="Worley K.C."/>
            <person name="Muzny D.M."/>
            <person name="Gibbs R.A."/>
            <person name="Richards S."/>
        </authorList>
    </citation>
    <scope>NUCLEOTIDE SEQUENCE</scope>
    <source>
        <strain evidence="5">HAZT.00-mixed</strain>
        <tissue evidence="5">Whole organism</tissue>
    </source>
</reference>
<gene>
    <name evidence="5" type="ORF">HAZT_HAZT011635</name>
</gene>
<evidence type="ECO:0000313" key="5">
    <source>
        <dbReference type="EMBL" id="KAA0202561.1"/>
    </source>
</evidence>
<feature type="domain" description="2-oxoacid dehydrogenase acyltransferase catalytic" evidence="4">
    <location>
        <begin position="77"/>
        <end position="193"/>
    </location>
</feature>
<dbReference type="PANTHER" id="PTHR43178">
    <property type="entry name" value="DIHYDROLIPOAMIDE ACETYLTRANSFERASE COMPONENT OF PYRUVATE DEHYDROGENASE COMPLEX"/>
    <property type="match status" value="1"/>
</dbReference>
<evidence type="ECO:0000256" key="3">
    <source>
        <dbReference type="ARBA" id="ARBA00023315"/>
    </source>
</evidence>
<keyword evidence="3" id="KW-0012">Acyltransferase</keyword>
<keyword evidence="2" id="KW-0808">Transferase</keyword>
<evidence type="ECO:0000259" key="4">
    <source>
        <dbReference type="Pfam" id="PF00198"/>
    </source>
</evidence>
<proteinExistence type="predicted"/>
<dbReference type="GO" id="GO:0005739">
    <property type="term" value="C:mitochondrion"/>
    <property type="evidence" value="ECO:0007669"/>
    <property type="project" value="TreeGrafter"/>
</dbReference>
<evidence type="ECO:0000256" key="1">
    <source>
        <dbReference type="ARBA" id="ARBA00001938"/>
    </source>
</evidence>
<dbReference type="SUPFAM" id="SSF52777">
    <property type="entry name" value="CoA-dependent acyltransferases"/>
    <property type="match status" value="1"/>
</dbReference>
<dbReference type="OrthoDB" id="202158at2759"/>
<dbReference type="EMBL" id="JQDR03003359">
    <property type="protein sequence ID" value="KAA0202561.1"/>
    <property type="molecule type" value="Genomic_DNA"/>
</dbReference>
<protein>
    <recommendedName>
        <fullName evidence="4">2-oxoacid dehydrogenase acyltransferase catalytic domain-containing protein</fullName>
    </recommendedName>
</protein>
<organism evidence="5">
    <name type="scientific">Hyalella azteca</name>
    <name type="common">Amphipod</name>
    <dbReference type="NCBI Taxonomy" id="294128"/>
    <lineage>
        <taxon>Eukaryota</taxon>
        <taxon>Metazoa</taxon>
        <taxon>Ecdysozoa</taxon>
        <taxon>Arthropoda</taxon>
        <taxon>Crustacea</taxon>
        <taxon>Multicrustacea</taxon>
        <taxon>Malacostraca</taxon>
        <taxon>Eumalacostraca</taxon>
        <taxon>Peracarida</taxon>
        <taxon>Amphipoda</taxon>
        <taxon>Senticaudata</taxon>
        <taxon>Talitrida</taxon>
        <taxon>Talitroidea</taxon>
        <taxon>Hyalellidae</taxon>
        <taxon>Hyalella</taxon>
    </lineage>
</organism>
<reference evidence="5" key="3">
    <citation type="submission" date="2019-06" db="EMBL/GenBank/DDBJ databases">
        <authorList>
            <person name="Poynton C."/>
            <person name="Hasenbein S."/>
            <person name="Benoit J.B."/>
            <person name="Sepulveda M.S."/>
            <person name="Poelchau M.F."/>
            <person name="Murali S.C."/>
            <person name="Chen S."/>
            <person name="Glastad K.M."/>
            <person name="Werren J.H."/>
            <person name="Vineis J.H."/>
            <person name="Bowen J.L."/>
            <person name="Friedrich M."/>
            <person name="Jones J."/>
            <person name="Robertson H.M."/>
            <person name="Feyereisen R."/>
            <person name="Mechler-Hickson A."/>
            <person name="Mathers N."/>
            <person name="Lee C.E."/>
            <person name="Colbourne J.K."/>
            <person name="Biales A."/>
            <person name="Johnston J.S."/>
            <person name="Wellborn G.A."/>
            <person name="Rosendale A.J."/>
            <person name="Cridge A.G."/>
            <person name="Munoz-Torres M.C."/>
            <person name="Bain P.A."/>
            <person name="Manny A.R."/>
            <person name="Major K.M."/>
            <person name="Lambert F.N."/>
            <person name="Vulpe C.D."/>
            <person name="Tuck P."/>
            <person name="Blalock B.J."/>
            <person name="Lin Y.-Y."/>
            <person name="Smith M.E."/>
            <person name="Ochoa-Acuna H."/>
            <person name="Chen M.-J.M."/>
            <person name="Childers C.P."/>
            <person name="Qu J."/>
            <person name="Dugan S."/>
            <person name="Lee S.L."/>
            <person name="Chao H."/>
            <person name="Dinh H."/>
            <person name="Han Y."/>
            <person name="Doddapaneni H."/>
            <person name="Worley K.C."/>
            <person name="Muzny D.M."/>
            <person name="Gibbs R.A."/>
            <person name="Richards S."/>
        </authorList>
    </citation>
    <scope>NUCLEOTIDE SEQUENCE</scope>
    <source>
        <strain evidence="5">HAZT.00-mixed</strain>
        <tissue evidence="5">Whole organism</tissue>
    </source>
</reference>
<dbReference type="Pfam" id="PF00198">
    <property type="entry name" value="2-oxoacid_dh"/>
    <property type="match status" value="1"/>
</dbReference>
<comment type="caution">
    <text evidence="5">The sequence shown here is derived from an EMBL/GenBank/DDBJ whole genome shotgun (WGS) entry which is preliminary data.</text>
</comment>
<dbReference type="InterPro" id="IPR050743">
    <property type="entry name" value="2-oxoacid_DH_E2_comp"/>
</dbReference>
<dbReference type="GO" id="GO:0016407">
    <property type="term" value="F:acetyltransferase activity"/>
    <property type="evidence" value="ECO:0007669"/>
    <property type="project" value="TreeGrafter"/>
</dbReference>
<reference evidence="5" key="1">
    <citation type="submission" date="2014-08" db="EMBL/GenBank/DDBJ databases">
        <authorList>
            <person name="Murali S."/>
            <person name="Richards S."/>
            <person name="Bandaranaike D."/>
            <person name="Bellair M."/>
            <person name="Blankenburg K."/>
            <person name="Chao H."/>
            <person name="Dinh H."/>
            <person name="Doddapaneni H."/>
            <person name="Dugan-Rocha S."/>
            <person name="Elkadiri S."/>
            <person name="Gnanaolivu R."/>
            <person name="Hughes D."/>
            <person name="Lee S."/>
            <person name="Li M."/>
            <person name="Ming W."/>
            <person name="Munidasa M."/>
            <person name="Muniz J."/>
            <person name="Nguyen L."/>
            <person name="Osuji N."/>
            <person name="Pu L.-L."/>
            <person name="Puazo M."/>
            <person name="Skinner E."/>
            <person name="Qu C."/>
            <person name="Quiroz J."/>
            <person name="Raj R."/>
            <person name="Weissenberger G."/>
            <person name="Xin Y."/>
            <person name="Zou X."/>
            <person name="Han Y."/>
            <person name="Worley K."/>
            <person name="Muzny D."/>
            <person name="Gibbs R."/>
        </authorList>
    </citation>
    <scope>NUCLEOTIDE SEQUENCE</scope>
    <source>
        <strain evidence="5">HAZT.00-mixed</strain>
        <tissue evidence="5">Whole organism</tissue>
    </source>
</reference>
<dbReference type="GO" id="GO:0031405">
    <property type="term" value="F:lipoic acid binding"/>
    <property type="evidence" value="ECO:0007669"/>
    <property type="project" value="TreeGrafter"/>
</dbReference>
<dbReference type="PANTHER" id="PTHR43178:SF5">
    <property type="entry name" value="LIPOAMIDE ACYLTRANSFERASE COMPONENT OF BRANCHED-CHAIN ALPHA-KETO ACID DEHYDROGENASE COMPLEX, MITOCHONDRIAL"/>
    <property type="match status" value="1"/>
</dbReference>